<keyword evidence="2" id="KW-1185">Reference proteome</keyword>
<gene>
    <name evidence="1" type="ORF">PGT21_026340</name>
</gene>
<reference evidence="1 2" key="1">
    <citation type="submission" date="2019-05" db="EMBL/GenBank/DDBJ databases">
        <title>Emergence of the Ug99 lineage of the wheat stem rust pathogen through somatic hybridization.</title>
        <authorList>
            <person name="Li F."/>
            <person name="Upadhyaya N.M."/>
            <person name="Sperschneider J."/>
            <person name="Matny O."/>
            <person name="Nguyen-Phuc H."/>
            <person name="Mago R."/>
            <person name="Raley C."/>
            <person name="Miller M.E."/>
            <person name="Silverstein K.A.T."/>
            <person name="Henningsen E."/>
            <person name="Hirsch C.D."/>
            <person name="Visser B."/>
            <person name="Pretorius Z.A."/>
            <person name="Steffenson B.J."/>
            <person name="Schwessinger B."/>
            <person name="Dodds P.N."/>
            <person name="Figueroa M."/>
        </authorList>
    </citation>
    <scope>NUCLEOTIDE SEQUENCE [LARGE SCALE GENOMIC DNA]</scope>
    <source>
        <strain evidence="1">21-0</strain>
    </source>
</reference>
<dbReference type="Proteomes" id="UP000324748">
    <property type="component" value="Unassembled WGS sequence"/>
</dbReference>
<name>A0A5B0LQZ4_PUCGR</name>
<proteinExistence type="predicted"/>
<protein>
    <submittedName>
        <fullName evidence="1">Uncharacterized protein</fullName>
    </submittedName>
</protein>
<organism evidence="1 2">
    <name type="scientific">Puccinia graminis f. sp. tritici</name>
    <dbReference type="NCBI Taxonomy" id="56615"/>
    <lineage>
        <taxon>Eukaryota</taxon>
        <taxon>Fungi</taxon>
        <taxon>Dikarya</taxon>
        <taxon>Basidiomycota</taxon>
        <taxon>Pucciniomycotina</taxon>
        <taxon>Pucciniomycetes</taxon>
        <taxon>Pucciniales</taxon>
        <taxon>Pucciniaceae</taxon>
        <taxon>Puccinia</taxon>
    </lineage>
</organism>
<comment type="caution">
    <text evidence="1">The sequence shown here is derived from an EMBL/GenBank/DDBJ whole genome shotgun (WGS) entry which is preliminary data.</text>
</comment>
<dbReference type="EMBL" id="VSWC01000196">
    <property type="protein sequence ID" value="KAA1066250.1"/>
    <property type="molecule type" value="Genomic_DNA"/>
</dbReference>
<dbReference type="AlphaFoldDB" id="A0A5B0LQZ4"/>
<evidence type="ECO:0000313" key="2">
    <source>
        <dbReference type="Proteomes" id="UP000324748"/>
    </source>
</evidence>
<accession>A0A5B0LQZ4</accession>
<sequence length="118" mass="13299">MRCSFLINRRRVLPVDEAPAVNPRVLSPVFFGPKPKMHVVASSVWNRISSSHQLPSHLPAQLKYQLIHLKNSTSSTQLRTISNNSDPSQTTLTHLKQLRTISNNSEPSQTTPNHLKQL</sequence>
<evidence type="ECO:0000313" key="1">
    <source>
        <dbReference type="EMBL" id="KAA1066250.1"/>
    </source>
</evidence>